<feature type="compositionally biased region" description="Polar residues" evidence="1">
    <location>
        <begin position="73"/>
        <end position="82"/>
    </location>
</feature>
<feature type="region of interest" description="Disordered" evidence="1">
    <location>
        <begin position="1"/>
        <end position="82"/>
    </location>
</feature>
<dbReference type="EMBL" id="KV878896">
    <property type="protein sequence ID" value="OJJ84887.1"/>
    <property type="molecule type" value="Genomic_DNA"/>
</dbReference>
<accession>A0A1L9VLS9</accession>
<dbReference type="RefSeq" id="XP_022401585.1">
    <property type="nucleotide sequence ID" value="XM_022544550.1"/>
</dbReference>
<reference evidence="3" key="1">
    <citation type="journal article" date="2017" name="Genome Biol.">
        <title>Comparative genomics reveals high biological diversity and specific adaptations in the industrially and medically important fungal genus Aspergillus.</title>
        <authorList>
            <person name="de Vries R.P."/>
            <person name="Riley R."/>
            <person name="Wiebenga A."/>
            <person name="Aguilar-Osorio G."/>
            <person name="Amillis S."/>
            <person name="Uchima C.A."/>
            <person name="Anderluh G."/>
            <person name="Asadollahi M."/>
            <person name="Askin M."/>
            <person name="Barry K."/>
            <person name="Battaglia E."/>
            <person name="Bayram O."/>
            <person name="Benocci T."/>
            <person name="Braus-Stromeyer S.A."/>
            <person name="Caldana C."/>
            <person name="Canovas D."/>
            <person name="Cerqueira G.C."/>
            <person name="Chen F."/>
            <person name="Chen W."/>
            <person name="Choi C."/>
            <person name="Clum A."/>
            <person name="Dos Santos R.A."/>
            <person name="Damasio A.R."/>
            <person name="Diallinas G."/>
            <person name="Emri T."/>
            <person name="Fekete E."/>
            <person name="Flipphi M."/>
            <person name="Freyberg S."/>
            <person name="Gallo A."/>
            <person name="Gournas C."/>
            <person name="Habgood R."/>
            <person name="Hainaut M."/>
            <person name="Harispe M.L."/>
            <person name="Henrissat B."/>
            <person name="Hilden K.S."/>
            <person name="Hope R."/>
            <person name="Hossain A."/>
            <person name="Karabika E."/>
            <person name="Karaffa L."/>
            <person name="Karanyi Z."/>
            <person name="Krasevec N."/>
            <person name="Kuo A."/>
            <person name="Kusch H."/>
            <person name="LaButti K."/>
            <person name="Lagendijk E.L."/>
            <person name="Lapidus A."/>
            <person name="Levasseur A."/>
            <person name="Lindquist E."/>
            <person name="Lipzen A."/>
            <person name="Logrieco A.F."/>
            <person name="MacCabe A."/>
            <person name="Maekelae M.R."/>
            <person name="Malavazi I."/>
            <person name="Melin P."/>
            <person name="Meyer V."/>
            <person name="Mielnichuk N."/>
            <person name="Miskei M."/>
            <person name="Molnar A.P."/>
            <person name="Mule G."/>
            <person name="Ngan C.Y."/>
            <person name="Orejas M."/>
            <person name="Orosz E."/>
            <person name="Ouedraogo J.P."/>
            <person name="Overkamp K.M."/>
            <person name="Park H.-S."/>
            <person name="Perrone G."/>
            <person name="Piumi F."/>
            <person name="Punt P.J."/>
            <person name="Ram A.F."/>
            <person name="Ramon A."/>
            <person name="Rauscher S."/>
            <person name="Record E."/>
            <person name="Riano-Pachon D.M."/>
            <person name="Robert V."/>
            <person name="Roehrig J."/>
            <person name="Ruller R."/>
            <person name="Salamov A."/>
            <person name="Salih N.S."/>
            <person name="Samson R.A."/>
            <person name="Sandor E."/>
            <person name="Sanguinetti M."/>
            <person name="Schuetze T."/>
            <person name="Sepcic K."/>
            <person name="Shelest E."/>
            <person name="Sherlock G."/>
            <person name="Sophianopoulou V."/>
            <person name="Squina F.M."/>
            <person name="Sun H."/>
            <person name="Susca A."/>
            <person name="Todd R.B."/>
            <person name="Tsang A."/>
            <person name="Unkles S.E."/>
            <person name="van de Wiele N."/>
            <person name="van Rossen-Uffink D."/>
            <person name="Oliveira J.V."/>
            <person name="Vesth T.C."/>
            <person name="Visser J."/>
            <person name="Yu J.-H."/>
            <person name="Zhou M."/>
            <person name="Andersen M.R."/>
            <person name="Archer D.B."/>
            <person name="Baker S.E."/>
            <person name="Benoit I."/>
            <person name="Brakhage A.A."/>
            <person name="Braus G.H."/>
            <person name="Fischer R."/>
            <person name="Frisvad J.C."/>
            <person name="Goldman G.H."/>
            <person name="Houbraken J."/>
            <person name="Oakley B."/>
            <person name="Pocsi I."/>
            <person name="Scazzocchio C."/>
            <person name="Seiboth B."/>
            <person name="vanKuyk P.A."/>
            <person name="Wortman J."/>
            <person name="Dyer P.S."/>
            <person name="Grigoriev I.V."/>
        </authorList>
    </citation>
    <scope>NUCLEOTIDE SEQUENCE [LARGE SCALE GENOMIC DNA]</scope>
    <source>
        <strain evidence="3">CBS 516.65</strain>
    </source>
</reference>
<dbReference type="AlphaFoldDB" id="A0A1L9VLS9"/>
<proteinExistence type="predicted"/>
<feature type="compositionally biased region" description="Polar residues" evidence="1">
    <location>
        <begin position="45"/>
        <end position="62"/>
    </location>
</feature>
<protein>
    <submittedName>
        <fullName evidence="2">Uncharacterized protein</fullName>
    </submittedName>
</protein>
<organism evidence="2 3">
    <name type="scientific">Aspergillus glaucus CBS 516.65</name>
    <dbReference type="NCBI Taxonomy" id="1160497"/>
    <lineage>
        <taxon>Eukaryota</taxon>
        <taxon>Fungi</taxon>
        <taxon>Dikarya</taxon>
        <taxon>Ascomycota</taxon>
        <taxon>Pezizomycotina</taxon>
        <taxon>Eurotiomycetes</taxon>
        <taxon>Eurotiomycetidae</taxon>
        <taxon>Eurotiales</taxon>
        <taxon>Aspergillaceae</taxon>
        <taxon>Aspergillus</taxon>
        <taxon>Aspergillus subgen. Aspergillus</taxon>
    </lineage>
</organism>
<dbReference type="OrthoDB" id="4470335at2759"/>
<gene>
    <name evidence="2" type="ORF">ASPGLDRAFT_35339</name>
</gene>
<evidence type="ECO:0000313" key="2">
    <source>
        <dbReference type="EMBL" id="OJJ84887.1"/>
    </source>
</evidence>
<dbReference type="VEuPathDB" id="FungiDB:ASPGLDRAFT_35339"/>
<dbReference type="GeneID" id="34460811"/>
<feature type="compositionally biased region" description="Polar residues" evidence="1">
    <location>
        <begin position="1"/>
        <end position="31"/>
    </location>
</feature>
<sequence length="238" mass="25605">MANIPTWNGTPGTSQQSQDLRVSSSGSTTAVRNEFDIEFEDTCPVENSSIVSEKGPETNNARGHQDKNIKDVFSSQNAPSTVNSVAEVTQLQTNDGDGREIVHHGPAVEMDDVMQERSHQQVFPSMETASYSNSEQVGTEQEYPVATSLGLPEDHIEALGTSHQSSARMSSPVCSNSYARISQSPSMGVLDSTLNIGGESRAENVQFEETAVEGSKGEAVPSYEDENAMDEANITESL</sequence>
<feature type="region of interest" description="Disordered" evidence="1">
    <location>
        <begin position="208"/>
        <end position="238"/>
    </location>
</feature>
<name>A0A1L9VLS9_ASPGL</name>
<evidence type="ECO:0000313" key="3">
    <source>
        <dbReference type="Proteomes" id="UP000184300"/>
    </source>
</evidence>
<evidence type="ECO:0000256" key="1">
    <source>
        <dbReference type="SAM" id="MobiDB-lite"/>
    </source>
</evidence>
<dbReference type="Proteomes" id="UP000184300">
    <property type="component" value="Unassembled WGS sequence"/>
</dbReference>
<keyword evidence="3" id="KW-1185">Reference proteome</keyword>